<dbReference type="PANTHER" id="PTHR22656:SF1">
    <property type="entry name" value="EF-HAND CALCIUM-BINDING DOMAIN-CONTAINING PROTEIN 13"/>
    <property type="match status" value="1"/>
</dbReference>
<name>A0A5F9D278_RABIT</name>
<dbReference type="STRING" id="9986.ENSOCUP00000040256"/>
<feature type="domain" description="EF-hand" evidence="4">
    <location>
        <begin position="501"/>
        <end position="536"/>
    </location>
</feature>
<gene>
    <name evidence="5" type="primary">EFCAB13</name>
</gene>
<reference evidence="5" key="2">
    <citation type="submission" date="2025-08" db="UniProtKB">
        <authorList>
            <consortium name="Ensembl"/>
        </authorList>
    </citation>
    <scope>IDENTIFICATION</scope>
    <source>
        <strain evidence="5">Thorbecke</strain>
    </source>
</reference>
<feature type="compositionally biased region" description="Low complexity" evidence="3">
    <location>
        <begin position="304"/>
        <end position="314"/>
    </location>
</feature>
<organism evidence="5 6">
    <name type="scientific">Oryctolagus cuniculus</name>
    <name type="common">Rabbit</name>
    <dbReference type="NCBI Taxonomy" id="9986"/>
    <lineage>
        <taxon>Eukaryota</taxon>
        <taxon>Metazoa</taxon>
        <taxon>Chordata</taxon>
        <taxon>Craniata</taxon>
        <taxon>Vertebrata</taxon>
        <taxon>Euteleostomi</taxon>
        <taxon>Mammalia</taxon>
        <taxon>Eutheria</taxon>
        <taxon>Euarchontoglires</taxon>
        <taxon>Glires</taxon>
        <taxon>Lagomorpha</taxon>
        <taxon>Leporidae</taxon>
        <taxon>Oryctolagus</taxon>
    </lineage>
</organism>
<evidence type="ECO:0000313" key="5">
    <source>
        <dbReference type="Ensembl" id="ENSOCUP00000040256.1"/>
    </source>
</evidence>
<dbReference type="Gene3D" id="1.10.238.10">
    <property type="entry name" value="EF-hand"/>
    <property type="match status" value="3"/>
</dbReference>
<dbReference type="GeneTree" id="ENSGT00390000004027"/>
<sequence length="788" mass="89881">SFATNLPSRYIDRKKYIKISETIEKKILPEIRGWTPEHKKRNITSLYICEEEKFSDLSGENKIKKKKNLQVQLHRKTTEIEFPSLKLSTEKRTKKENSMYKLPNQYSICKTSLPLHTSSSILRKKEVLSNLYLTLYDNVSQGYLYSQEINALHRACRIFSKIRNGRIYVNDLPTVLRILKISVSDSEMRQALKAVDIDAFQDALNTFNRIKHGRVVTDEVIDVLDSMDIPINHETLQEVLKCSYIDSNHMVDIGNIVFVLNDLHQQYEDVSIMDGSTLDETASKRKLPSVAERYLKHKRKRSLPSKLSESSGSKKLNKTPLQHHSKLMGENDGFEFKRAKNIWQGKKFLGGIDSSNTGFQEPYPLNVINLQKHSEKAEFPDSKVTPQSLKSITSLNKSLGKSDISSIPKLQNPALRKHLNLLKQVSSKDKAAVNTPENVCEAISEFRDYIAAEELQSTLPSTGIPTLDEEFQKNLAKTRDESGMVKLDDSLSTVSKEQSLLEYDALTDVIKAIDKIKDGRVGYADLNNCLQNFGVYLSKPELEKIGELTEIDDTKTVNFKEFVDTMLNNTDRFSEKLLLHNVIEDFHNLSKEKMSVSDLWNTLTSLNSNLKKDEFLAALKLVKVDEDNKVQFDEFAEAVKNVNDASRLEESREIVLALDSLGGDVIAEKNLGDFLRSVGIKLPQEEVQKILQSDFVSQDNMVNIRDFIQALRNTQKFSNFTGKSFIVKSSKRQKHRTHSKGHAIDHCIWCLKFLYRAHICYGLASLKLILEFNPPVKYQECKQPDSGV</sequence>
<dbReference type="InterPro" id="IPR011992">
    <property type="entry name" value="EF-hand-dom_pair"/>
</dbReference>
<keyword evidence="6" id="KW-1185">Reference proteome</keyword>
<dbReference type="AlphaFoldDB" id="A0A5F9D278"/>
<dbReference type="EMBL" id="AAGW02039899">
    <property type="status" value="NOT_ANNOTATED_CDS"/>
    <property type="molecule type" value="Genomic_DNA"/>
</dbReference>
<dbReference type="PROSITE" id="PS50222">
    <property type="entry name" value="EF_HAND_2"/>
    <property type="match status" value="2"/>
</dbReference>
<dbReference type="GO" id="GO:0005509">
    <property type="term" value="F:calcium ion binding"/>
    <property type="evidence" value="ECO:0007669"/>
    <property type="project" value="InterPro"/>
</dbReference>
<evidence type="ECO:0000313" key="6">
    <source>
        <dbReference type="Proteomes" id="UP000001811"/>
    </source>
</evidence>
<dbReference type="Ensembl" id="ENSOCUT00000037703.1">
    <property type="protein sequence ID" value="ENSOCUP00000040256.1"/>
    <property type="gene ID" value="ENSOCUG00000038552.1"/>
</dbReference>
<keyword evidence="2" id="KW-0106">Calcium</keyword>
<feature type="compositionally biased region" description="Basic residues" evidence="3">
    <location>
        <begin position="315"/>
        <end position="326"/>
    </location>
</feature>
<proteinExistence type="predicted"/>
<evidence type="ECO:0000256" key="2">
    <source>
        <dbReference type="ARBA" id="ARBA00022837"/>
    </source>
</evidence>
<accession>A0A5F9D278</accession>
<dbReference type="Proteomes" id="UP000001811">
    <property type="component" value="Chromosome 19"/>
</dbReference>
<feature type="region of interest" description="Disordered" evidence="3">
    <location>
        <begin position="296"/>
        <end position="327"/>
    </location>
</feature>
<keyword evidence="1" id="KW-0677">Repeat</keyword>
<dbReference type="InParanoid" id="A0A5F9D278"/>
<evidence type="ECO:0000256" key="1">
    <source>
        <dbReference type="ARBA" id="ARBA00022737"/>
    </source>
</evidence>
<dbReference type="InterPro" id="IPR002048">
    <property type="entry name" value="EF_hand_dom"/>
</dbReference>
<dbReference type="PANTHER" id="PTHR22656">
    <property type="entry name" value="EF-HAND CALCIUM-BINDING DOMAIN-CONTAINING PROTEIN 13"/>
    <property type="match status" value="1"/>
</dbReference>
<reference evidence="5 6" key="1">
    <citation type="journal article" date="2011" name="Nature">
        <title>A high-resolution map of human evolutionary constraint using 29 mammals.</title>
        <authorList>
            <person name="Lindblad-Toh K."/>
            <person name="Garber M."/>
            <person name="Zuk O."/>
            <person name="Lin M.F."/>
            <person name="Parker B.J."/>
            <person name="Washietl S."/>
            <person name="Kheradpour P."/>
            <person name="Ernst J."/>
            <person name="Jordan G."/>
            <person name="Mauceli E."/>
            <person name="Ward L.D."/>
            <person name="Lowe C.B."/>
            <person name="Holloway A.K."/>
            <person name="Clamp M."/>
            <person name="Gnerre S."/>
            <person name="Alfoldi J."/>
            <person name="Beal K."/>
            <person name="Chang J."/>
            <person name="Clawson H."/>
            <person name="Cuff J."/>
            <person name="Di Palma F."/>
            <person name="Fitzgerald S."/>
            <person name="Flicek P."/>
            <person name="Guttman M."/>
            <person name="Hubisz M.J."/>
            <person name="Jaffe D.B."/>
            <person name="Jungreis I."/>
            <person name="Kent W.J."/>
            <person name="Kostka D."/>
            <person name="Lara M."/>
            <person name="Martins A.L."/>
            <person name="Massingham T."/>
            <person name="Moltke I."/>
            <person name="Raney B.J."/>
            <person name="Rasmussen M.D."/>
            <person name="Robinson J."/>
            <person name="Stark A."/>
            <person name="Vilella A.J."/>
            <person name="Wen J."/>
            <person name="Xie X."/>
            <person name="Zody M.C."/>
            <person name="Baldwin J."/>
            <person name="Bloom T."/>
            <person name="Chin C.W."/>
            <person name="Heiman D."/>
            <person name="Nicol R."/>
            <person name="Nusbaum C."/>
            <person name="Young S."/>
            <person name="Wilkinson J."/>
            <person name="Worley K.C."/>
            <person name="Kovar C.L."/>
            <person name="Muzny D.M."/>
            <person name="Gibbs R.A."/>
            <person name="Cree A."/>
            <person name="Dihn H.H."/>
            <person name="Fowler G."/>
            <person name="Jhangiani S."/>
            <person name="Joshi V."/>
            <person name="Lee S."/>
            <person name="Lewis L.R."/>
            <person name="Nazareth L.V."/>
            <person name="Okwuonu G."/>
            <person name="Santibanez J."/>
            <person name="Warren W.C."/>
            <person name="Mardis E.R."/>
            <person name="Weinstock G.M."/>
            <person name="Wilson R.K."/>
            <person name="Delehaunty K."/>
            <person name="Dooling D."/>
            <person name="Fronik C."/>
            <person name="Fulton L."/>
            <person name="Fulton B."/>
            <person name="Graves T."/>
            <person name="Minx P."/>
            <person name="Sodergren E."/>
            <person name="Birney E."/>
            <person name="Margulies E.H."/>
            <person name="Herrero J."/>
            <person name="Green E.D."/>
            <person name="Haussler D."/>
            <person name="Siepel A."/>
            <person name="Goldman N."/>
            <person name="Pollard K.S."/>
            <person name="Pedersen J.S."/>
            <person name="Lander E.S."/>
            <person name="Kellis M."/>
        </authorList>
    </citation>
    <scope>NUCLEOTIDE SEQUENCE [LARGE SCALE GENOMIC DNA]</scope>
    <source>
        <strain evidence="5 6">Thorbecke inbred</strain>
    </source>
</reference>
<dbReference type="SUPFAM" id="SSF47473">
    <property type="entry name" value="EF-hand"/>
    <property type="match status" value="3"/>
</dbReference>
<dbReference type="EMBL" id="AAGW02039898">
    <property type="status" value="NOT_ANNOTATED_CDS"/>
    <property type="molecule type" value="Genomic_DNA"/>
</dbReference>
<protein>
    <submittedName>
        <fullName evidence="5">EF-hand calcium binding domain 13</fullName>
    </submittedName>
</protein>
<reference evidence="5" key="3">
    <citation type="submission" date="2025-09" db="UniProtKB">
        <authorList>
            <consortium name="Ensembl"/>
        </authorList>
    </citation>
    <scope>IDENTIFICATION</scope>
    <source>
        <strain evidence="5">Thorbecke</strain>
    </source>
</reference>
<dbReference type="Bgee" id="ENSOCUG00000038552">
    <property type="expression patterns" value="Expressed in testis"/>
</dbReference>
<evidence type="ECO:0000256" key="3">
    <source>
        <dbReference type="SAM" id="MobiDB-lite"/>
    </source>
</evidence>
<feature type="domain" description="EF-hand" evidence="4">
    <location>
        <begin position="610"/>
        <end position="645"/>
    </location>
</feature>
<evidence type="ECO:0000259" key="4">
    <source>
        <dbReference type="PROSITE" id="PS50222"/>
    </source>
</evidence>